<accession>A0A9W6QNL4</accession>
<protein>
    <submittedName>
        <fullName evidence="1">Uncharacterized protein</fullName>
    </submittedName>
</protein>
<name>A0A9W6QNL4_9PSEU</name>
<evidence type="ECO:0000313" key="2">
    <source>
        <dbReference type="Proteomes" id="UP001165042"/>
    </source>
</evidence>
<gene>
    <name evidence="1" type="ORF">Aglo03_25950</name>
</gene>
<dbReference type="EMBL" id="BSSD01000003">
    <property type="protein sequence ID" value="GLW91779.1"/>
    <property type="molecule type" value="Genomic_DNA"/>
</dbReference>
<dbReference type="AlphaFoldDB" id="A0A9W6QNL4"/>
<reference evidence="1" key="1">
    <citation type="submission" date="2023-02" db="EMBL/GenBank/DDBJ databases">
        <title>Actinokineospora globicatena NBRC 15670.</title>
        <authorList>
            <person name="Ichikawa N."/>
            <person name="Sato H."/>
            <person name="Tonouchi N."/>
        </authorList>
    </citation>
    <scope>NUCLEOTIDE SEQUENCE</scope>
    <source>
        <strain evidence="1">NBRC 15670</strain>
    </source>
</reference>
<sequence>MTPGPDAPGVADEYYPFDGSPVYEDAWGSMASLWAPSGLDARTPLVALGSGLSFVIPSGLAGWVRGHRYRNTSAQTKTGDANSNSNPRVDRLVLKLDRTANTVLPVIKAGAPGPSPTPPALTQTDTVWELPVARATCPGSGSAQNYSTLVQEWRPVSSERAIHTWTASASIGATAAPFTAWSAAASNDAMASIDGSGRLLLNVPGIWSIRCDYVSDASVAGPSYVLLSWPGGAVPGSELSDRRGRTPTAPGAGTMAQAIVWQGLVLSPQDDAPITVMAAWGGSATTYTAVLQAHYLGG</sequence>
<keyword evidence="2" id="KW-1185">Reference proteome</keyword>
<dbReference type="Proteomes" id="UP001165042">
    <property type="component" value="Unassembled WGS sequence"/>
</dbReference>
<proteinExistence type="predicted"/>
<organism evidence="1 2">
    <name type="scientific">Actinokineospora globicatena</name>
    <dbReference type="NCBI Taxonomy" id="103729"/>
    <lineage>
        <taxon>Bacteria</taxon>
        <taxon>Bacillati</taxon>
        <taxon>Actinomycetota</taxon>
        <taxon>Actinomycetes</taxon>
        <taxon>Pseudonocardiales</taxon>
        <taxon>Pseudonocardiaceae</taxon>
        <taxon>Actinokineospora</taxon>
    </lineage>
</organism>
<evidence type="ECO:0000313" key="1">
    <source>
        <dbReference type="EMBL" id="GLW91779.1"/>
    </source>
</evidence>
<comment type="caution">
    <text evidence="1">The sequence shown here is derived from an EMBL/GenBank/DDBJ whole genome shotgun (WGS) entry which is preliminary data.</text>
</comment>